<gene>
    <name evidence="1" type="ORF">KDW03_01945</name>
</gene>
<organism evidence="1 2">
    <name type="scientific">Thermospira aquatica</name>
    <dbReference type="NCBI Taxonomy" id="2828656"/>
    <lineage>
        <taxon>Bacteria</taxon>
        <taxon>Pseudomonadati</taxon>
        <taxon>Spirochaetota</taxon>
        <taxon>Spirochaetia</taxon>
        <taxon>Brevinematales</taxon>
        <taxon>Thermospiraceae</taxon>
        <taxon>Thermospira</taxon>
    </lineage>
</organism>
<reference evidence="1" key="1">
    <citation type="submission" date="2021-04" db="EMBL/GenBank/DDBJ databases">
        <authorList>
            <person name="Postec A."/>
        </authorList>
    </citation>
    <scope>NUCLEOTIDE SEQUENCE</scope>
    <source>
        <strain evidence="1">F1F22</strain>
    </source>
</reference>
<dbReference type="KEGG" id="taqu:KDW03_01945"/>
<proteinExistence type="predicted"/>
<protein>
    <submittedName>
        <fullName evidence="1">Uncharacterized protein</fullName>
    </submittedName>
</protein>
<accession>A0AAX3BE06</accession>
<dbReference type="RefSeq" id="WP_271435714.1">
    <property type="nucleotide sequence ID" value="NZ_CP073355.1"/>
</dbReference>
<dbReference type="Proteomes" id="UP001056539">
    <property type="component" value="Chromosome"/>
</dbReference>
<name>A0AAX3BE06_9SPIR</name>
<sequence length="554" mass="61788">MVGSWAGSWAGNIFGGNNWFTVGIEMGVQRMTEGVVESSFMVGAKVYDFKAGKLRDDWASFIGKSILESGMIGLVSGFTTGMIGSAIGGTYTNGSFVFLDKKSSKALGKEVYLFYGDKLNNFAYTMGDVAGEAVHFGFGGNFRINLGGGYGIGITHDGNLVSDATGGVGLVNLVDAIGSLNYVGFQYRNVNGGDEGLSRISYVNMGYLSGDMQNMKTAMDVINDKKRIEFDLEGEGEYGYAGEDNRTIHLNREAILADDDAELRAKLAHYTATTMHEGFHIDQHEWLAKNGYEMDDITLERMAYEQSTKTLALLNLRFGLNVGGSKYEDVAIAGAEFARTGDPYGLDMSGRSFKKDNSVGMKNESRTTNEQEMRKIYENRLYLSKEVKSPLDLAEFFLVETVKWMFPEKDEPDWRPDEDGKLTLREAFYWFKNGKGEKLEVDIKSLNLDRVKLSDFNKEGKAEIHLESHPWWGLDQALVYGTITLELVGSNQYKVRPDKYDFEMHNILNGKGWDERMRVLMRNVATAAARLIHTPFFGGKSYYINFNGTNTIGE</sequence>
<evidence type="ECO:0000313" key="1">
    <source>
        <dbReference type="EMBL" id="URA10588.1"/>
    </source>
</evidence>
<evidence type="ECO:0000313" key="2">
    <source>
        <dbReference type="Proteomes" id="UP001056539"/>
    </source>
</evidence>
<dbReference type="EMBL" id="CP073355">
    <property type="protein sequence ID" value="URA10588.1"/>
    <property type="molecule type" value="Genomic_DNA"/>
</dbReference>
<keyword evidence="2" id="KW-1185">Reference proteome</keyword>
<dbReference type="AlphaFoldDB" id="A0AAX3BE06"/>
<reference evidence="1" key="2">
    <citation type="submission" date="2022-06" db="EMBL/GenBank/DDBJ databases">
        <title>Thermospira aquatica gen. nov., sp. nov.</title>
        <authorList>
            <person name="Ben Ali Gam Z."/>
            <person name="Labat M."/>
        </authorList>
    </citation>
    <scope>NUCLEOTIDE SEQUENCE</scope>
    <source>
        <strain evidence="1">F1F22</strain>
    </source>
</reference>